<accession>A0ABD2XS52</accession>
<dbReference type="PANTHER" id="PTHR31260">
    <property type="entry name" value="CYSTATIN/MONELLIN SUPERFAMILY PROTEIN"/>
    <property type="match status" value="1"/>
</dbReference>
<organism evidence="2 3">
    <name type="scientific">Cinchona calisaya</name>
    <dbReference type="NCBI Taxonomy" id="153742"/>
    <lineage>
        <taxon>Eukaryota</taxon>
        <taxon>Viridiplantae</taxon>
        <taxon>Streptophyta</taxon>
        <taxon>Embryophyta</taxon>
        <taxon>Tracheophyta</taxon>
        <taxon>Spermatophyta</taxon>
        <taxon>Magnoliopsida</taxon>
        <taxon>eudicotyledons</taxon>
        <taxon>Gunneridae</taxon>
        <taxon>Pentapetalae</taxon>
        <taxon>asterids</taxon>
        <taxon>lamiids</taxon>
        <taxon>Gentianales</taxon>
        <taxon>Rubiaceae</taxon>
        <taxon>Cinchonoideae</taxon>
        <taxon>Cinchoneae</taxon>
        <taxon>Cinchona</taxon>
    </lineage>
</organism>
<dbReference type="PANTHER" id="PTHR31260:SF28">
    <property type="entry name" value="CYSTATIN DOMAIN PROTEIN"/>
    <property type="match status" value="1"/>
</dbReference>
<evidence type="ECO:0000313" key="2">
    <source>
        <dbReference type="EMBL" id="KAL3497894.1"/>
    </source>
</evidence>
<comment type="caution">
    <text evidence="2">The sequence shown here is derived from an EMBL/GenBank/DDBJ whole genome shotgun (WGS) entry which is preliminary data.</text>
</comment>
<proteinExistence type="predicted"/>
<protein>
    <submittedName>
        <fullName evidence="2">Uncharacterized protein</fullName>
    </submittedName>
</protein>
<evidence type="ECO:0000313" key="3">
    <source>
        <dbReference type="Proteomes" id="UP001630127"/>
    </source>
</evidence>
<feature type="region of interest" description="Disordered" evidence="1">
    <location>
        <begin position="1"/>
        <end position="51"/>
    </location>
</feature>
<evidence type="ECO:0000256" key="1">
    <source>
        <dbReference type="SAM" id="MobiDB-lite"/>
    </source>
</evidence>
<reference evidence="2 3" key="1">
    <citation type="submission" date="2024-11" db="EMBL/GenBank/DDBJ databases">
        <title>A near-complete genome assembly of Cinchona calisaya.</title>
        <authorList>
            <person name="Lian D.C."/>
            <person name="Zhao X.W."/>
            <person name="Wei L."/>
        </authorList>
    </citation>
    <scope>NUCLEOTIDE SEQUENCE [LARGE SCALE GENOMIC DNA]</scope>
    <source>
        <tissue evidence="2">Nenye</tissue>
    </source>
</reference>
<dbReference type="InterPro" id="IPR006462">
    <property type="entry name" value="MS5"/>
</dbReference>
<feature type="compositionally biased region" description="Basic and acidic residues" evidence="1">
    <location>
        <begin position="24"/>
        <end position="36"/>
    </location>
</feature>
<feature type="compositionally biased region" description="Acidic residues" evidence="1">
    <location>
        <begin position="37"/>
        <end position="51"/>
    </location>
</feature>
<dbReference type="Proteomes" id="UP001630127">
    <property type="component" value="Unassembled WGS sequence"/>
</dbReference>
<name>A0ABD2XS52_9GENT</name>
<dbReference type="EMBL" id="JBJUIK010000017">
    <property type="protein sequence ID" value="KAL3497894.1"/>
    <property type="molecule type" value="Genomic_DNA"/>
</dbReference>
<dbReference type="AlphaFoldDB" id="A0ABD2XS52"/>
<gene>
    <name evidence="2" type="ORF">ACH5RR_040626</name>
</gene>
<sequence length="218" mass="25710">MAAAASTADEIELKLSSEEEEHSEEQPDMKKQKLEEEEHGDNDWTDEEEDFSEMLRRRGITLKENRKTIEEEDEEDYLLGRTEEEANEIWGKYKKQIQESEGFDVDVFPGSSPYAIYVPYHYFKEDPKFYNELKVMAREALKFYHDQHDESYELEDVEKVVGTTSRLYFITFKAKDADGAAKIFQAIAFNEFIKYTIQLCRIKPIDKLVQDKESLEKQ</sequence>
<keyword evidence="3" id="KW-1185">Reference proteome</keyword>